<organism evidence="1 2">
    <name type="scientific">Mycobacterium leprae</name>
    <dbReference type="NCBI Taxonomy" id="1769"/>
    <lineage>
        <taxon>Bacteria</taxon>
        <taxon>Bacillati</taxon>
        <taxon>Actinomycetota</taxon>
        <taxon>Actinomycetes</taxon>
        <taxon>Mycobacteriales</taxon>
        <taxon>Mycobacteriaceae</taxon>
        <taxon>Mycobacterium</taxon>
    </lineage>
</organism>
<accession>A0AAD0KXA5</accession>
<protein>
    <submittedName>
        <fullName evidence="1">Uncharacterized protein</fullName>
    </submittedName>
</protein>
<dbReference type="EMBL" id="CP029543">
    <property type="protein sequence ID" value="AWV48311.1"/>
    <property type="molecule type" value="Genomic_DNA"/>
</dbReference>
<sequence>MPLQKRPPQEAKPLQLVEITIALKATQLLQTRVASQFGDDGVVEGEAKMAATATKTTTDRRWRA</sequence>
<dbReference type="AlphaFoldDB" id="A0AAD0KXA5"/>
<name>A0AAD0KXA5_MYCLR</name>
<reference evidence="1 2" key="1">
    <citation type="submission" date="2018-05" db="EMBL/GenBank/DDBJ databases">
        <title>Evolution of small genomes with special reference to Mycobacterium leprae.</title>
        <authorList>
            <person name="Mohanty P.S."/>
            <person name="Bansal A.K."/>
            <person name="Gupta U.D."/>
            <person name="Naaz F."/>
            <person name="Dwivedi V.D."/>
            <person name="Singh H."/>
            <person name="Gupta G."/>
            <person name="Sharma S."/>
            <person name="Arora M."/>
        </authorList>
    </citation>
    <scope>NUCLEOTIDE SEQUENCE [LARGE SCALE GENOMIC DNA]</scope>
    <source>
        <strain evidence="1 2">MRHRU-235-G</strain>
    </source>
</reference>
<evidence type="ECO:0000313" key="2">
    <source>
        <dbReference type="Proteomes" id="UP000249682"/>
    </source>
</evidence>
<dbReference type="Proteomes" id="UP000249682">
    <property type="component" value="Chromosome"/>
</dbReference>
<evidence type="ECO:0000313" key="1">
    <source>
        <dbReference type="EMBL" id="AWV48311.1"/>
    </source>
</evidence>
<proteinExistence type="predicted"/>
<gene>
    <name evidence="1" type="ORF">DIJ64_10320</name>
</gene>